<evidence type="ECO:0000256" key="1">
    <source>
        <dbReference type="PROSITE-ProRule" id="PRU00042"/>
    </source>
</evidence>
<dbReference type="EMBL" id="JAEPQZ010000003">
    <property type="protein sequence ID" value="KAG2183155.1"/>
    <property type="molecule type" value="Genomic_DNA"/>
</dbReference>
<dbReference type="PROSITE" id="PS50157">
    <property type="entry name" value="ZINC_FINGER_C2H2_2"/>
    <property type="match status" value="1"/>
</dbReference>
<dbReference type="GO" id="GO:0006355">
    <property type="term" value="P:regulation of DNA-templated transcription"/>
    <property type="evidence" value="ECO:0007669"/>
    <property type="project" value="InterPro"/>
</dbReference>
<proteinExistence type="predicted"/>
<dbReference type="InterPro" id="IPR013087">
    <property type="entry name" value="Znf_C2H2_type"/>
</dbReference>
<dbReference type="GO" id="GO:0008270">
    <property type="term" value="F:zinc ion binding"/>
    <property type="evidence" value="ECO:0007669"/>
    <property type="project" value="UniProtKB-KW"/>
</dbReference>
<keyword evidence="5" id="KW-1185">Reference proteome</keyword>
<dbReference type="PANTHER" id="PTHR36167:SF3">
    <property type="entry name" value="C2H2 FINGER DOMAIN TRANSCRIPTION FACTOR (EUROFUNG)-RELATED"/>
    <property type="match status" value="1"/>
</dbReference>
<keyword evidence="1" id="KW-0862">Zinc</keyword>
<accession>A0A8H7UHE3</accession>
<evidence type="ECO:0000313" key="5">
    <source>
        <dbReference type="Proteomes" id="UP000654370"/>
    </source>
</evidence>
<gene>
    <name evidence="4" type="ORF">INT43_006150</name>
</gene>
<dbReference type="Proteomes" id="UP000654370">
    <property type="component" value="Unassembled WGS sequence"/>
</dbReference>
<evidence type="ECO:0000259" key="3">
    <source>
        <dbReference type="PROSITE" id="PS50157"/>
    </source>
</evidence>
<dbReference type="InterPro" id="IPR039327">
    <property type="entry name" value="CON7-like"/>
</dbReference>
<sequence length="328" mass="35453">MASFTSHAASSSPTIAGNQQDAATSYLQSLEAVPSLPPLSHLLTTEQHDLAAAAAAAAAVAADSQSPVTSSVNTTPHPSSLGFSTPTTSAATVSSSNGLYYTQAPVIPPTVPSAMMMAPAGSHPADMFPLDPQFLPLDATTTSMANINPYPSIAPRRERNSSVSSSVSSDTNKVYSFVAIPGTNQKKRPRRRYDEIERLYHCNWQGCTKAYGTLNHLNAHVSMQKHGPKRSPSEFKEMRKEWRRQKKEREAARKAADEHMKKEIINHQQHQQQQFAAAAAAAAMPLHAMPPQLGSYSMTHQIPTHASQYQPIGITPNYAMSSGIPGFY</sequence>
<feature type="domain" description="C2H2-type" evidence="3">
    <location>
        <begin position="200"/>
        <end position="231"/>
    </location>
</feature>
<name>A0A8H7UHE3_MORIS</name>
<reference evidence="4" key="1">
    <citation type="submission" date="2020-12" db="EMBL/GenBank/DDBJ databases">
        <title>Metabolic potential, ecology and presence of endohyphal bacteria is reflected in genomic diversity of Mucoromycotina.</title>
        <authorList>
            <person name="Muszewska A."/>
            <person name="Okrasinska A."/>
            <person name="Steczkiewicz K."/>
            <person name="Drgas O."/>
            <person name="Orlowska M."/>
            <person name="Perlinska-Lenart U."/>
            <person name="Aleksandrzak-Piekarczyk T."/>
            <person name="Szatraj K."/>
            <person name="Zielenkiewicz U."/>
            <person name="Pilsyk S."/>
            <person name="Malc E."/>
            <person name="Mieczkowski P."/>
            <person name="Kruszewska J.S."/>
            <person name="Biernat P."/>
            <person name="Pawlowska J."/>
        </authorList>
    </citation>
    <scope>NUCLEOTIDE SEQUENCE</scope>
    <source>
        <strain evidence="4">WA0000067209</strain>
    </source>
</reference>
<evidence type="ECO:0000256" key="2">
    <source>
        <dbReference type="SAM" id="MobiDB-lite"/>
    </source>
</evidence>
<dbReference type="Gene3D" id="3.30.160.60">
    <property type="entry name" value="Classic Zinc Finger"/>
    <property type="match status" value="1"/>
</dbReference>
<organism evidence="4 5">
    <name type="scientific">Mortierella isabellina</name>
    <name type="common">Filamentous fungus</name>
    <name type="synonym">Umbelopsis isabellina</name>
    <dbReference type="NCBI Taxonomy" id="91625"/>
    <lineage>
        <taxon>Eukaryota</taxon>
        <taxon>Fungi</taxon>
        <taxon>Fungi incertae sedis</taxon>
        <taxon>Mucoromycota</taxon>
        <taxon>Mucoromycotina</taxon>
        <taxon>Umbelopsidomycetes</taxon>
        <taxon>Umbelopsidales</taxon>
        <taxon>Umbelopsidaceae</taxon>
        <taxon>Umbelopsis</taxon>
    </lineage>
</organism>
<feature type="region of interest" description="Disordered" evidence="2">
    <location>
        <begin position="67"/>
        <end position="88"/>
    </location>
</feature>
<feature type="compositionally biased region" description="Polar residues" evidence="2">
    <location>
        <begin position="67"/>
        <end position="83"/>
    </location>
</feature>
<dbReference type="PROSITE" id="PS00028">
    <property type="entry name" value="ZINC_FINGER_C2H2_1"/>
    <property type="match status" value="1"/>
</dbReference>
<evidence type="ECO:0000313" key="4">
    <source>
        <dbReference type="EMBL" id="KAG2183155.1"/>
    </source>
</evidence>
<dbReference type="OrthoDB" id="1939603at2759"/>
<protein>
    <recommendedName>
        <fullName evidence="3">C2H2-type domain-containing protein</fullName>
    </recommendedName>
</protein>
<dbReference type="AlphaFoldDB" id="A0A8H7UHE3"/>
<comment type="caution">
    <text evidence="4">The sequence shown here is derived from an EMBL/GenBank/DDBJ whole genome shotgun (WGS) entry which is preliminary data.</text>
</comment>
<keyword evidence="1" id="KW-0479">Metal-binding</keyword>
<keyword evidence="1" id="KW-0863">Zinc-finger</keyword>
<dbReference type="PANTHER" id="PTHR36167">
    <property type="entry name" value="C2H2 FINGER DOMAIN TRANSCRIPTION FACTOR (EUROFUNG)-RELATED"/>
    <property type="match status" value="1"/>
</dbReference>